<organism evidence="2 3">
    <name type="scientific">Silurus meridionalis</name>
    <name type="common">Southern catfish</name>
    <name type="synonym">Silurus soldatovi meridionalis</name>
    <dbReference type="NCBI Taxonomy" id="175797"/>
    <lineage>
        <taxon>Eukaryota</taxon>
        <taxon>Metazoa</taxon>
        <taxon>Chordata</taxon>
        <taxon>Craniata</taxon>
        <taxon>Vertebrata</taxon>
        <taxon>Euteleostomi</taxon>
        <taxon>Actinopterygii</taxon>
        <taxon>Neopterygii</taxon>
        <taxon>Teleostei</taxon>
        <taxon>Ostariophysi</taxon>
        <taxon>Siluriformes</taxon>
        <taxon>Siluridae</taxon>
        <taxon>Silurus</taxon>
    </lineage>
</organism>
<keyword evidence="3" id="KW-1185">Reference proteome</keyword>
<feature type="compositionally biased region" description="Basic and acidic residues" evidence="1">
    <location>
        <begin position="11"/>
        <end position="21"/>
    </location>
</feature>
<feature type="region of interest" description="Disordered" evidence="1">
    <location>
        <begin position="1"/>
        <end position="24"/>
    </location>
</feature>
<dbReference type="AlphaFoldDB" id="A0A8T0AXY1"/>
<accession>A0A8T0AXY1</accession>
<comment type="caution">
    <text evidence="2">The sequence shown here is derived from an EMBL/GenBank/DDBJ whole genome shotgun (WGS) entry which is preliminary data.</text>
</comment>
<evidence type="ECO:0000313" key="2">
    <source>
        <dbReference type="EMBL" id="KAF7698355.1"/>
    </source>
</evidence>
<dbReference type="InterPro" id="IPR027417">
    <property type="entry name" value="P-loop_NTPase"/>
</dbReference>
<dbReference type="Gene3D" id="3.40.50.300">
    <property type="entry name" value="P-loop containing nucleotide triphosphate hydrolases"/>
    <property type="match status" value="1"/>
</dbReference>
<dbReference type="Proteomes" id="UP000606274">
    <property type="component" value="Unassembled WGS sequence"/>
</dbReference>
<protein>
    <recommendedName>
        <fullName evidence="4">Interferon-induced protein 44-like</fullName>
    </recommendedName>
</protein>
<reference evidence="2" key="1">
    <citation type="submission" date="2020-08" db="EMBL/GenBank/DDBJ databases">
        <title>Chromosome-level assembly of Southern catfish (Silurus meridionalis) provides insights into visual adaptation to the nocturnal and benthic lifestyles.</title>
        <authorList>
            <person name="Zhang Y."/>
            <person name="Wang D."/>
            <person name="Peng Z."/>
        </authorList>
    </citation>
    <scope>NUCLEOTIDE SEQUENCE</scope>
    <source>
        <strain evidence="2">SWU-2019-XX</strain>
        <tissue evidence="2">Muscle</tissue>
    </source>
</reference>
<dbReference type="EMBL" id="JABFDY010000014">
    <property type="protein sequence ID" value="KAF7698355.1"/>
    <property type="molecule type" value="Genomic_DNA"/>
</dbReference>
<gene>
    <name evidence="2" type="ORF">HF521_004865</name>
</gene>
<dbReference type="SUPFAM" id="SSF52540">
    <property type="entry name" value="P-loop containing nucleoside triphosphate hydrolases"/>
    <property type="match status" value="1"/>
</dbReference>
<evidence type="ECO:0000313" key="3">
    <source>
        <dbReference type="Proteomes" id="UP000606274"/>
    </source>
</evidence>
<evidence type="ECO:0000256" key="1">
    <source>
        <dbReference type="SAM" id="MobiDB-lite"/>
    </source>
</evidence>
<dbReference type="GO" id="GO:0006955">
    <property type="term" value="P:immune response"/>
    <property type="evidence" value="ECO:0007669"/>
    <property type="project" value="TreeGrafter"/>
</dbReference>
<evidence type="ECO:0008006" key="4">
    <source>
        <dbReference type="Google" id="ProtNLM"/>
    </source>
</evidence>
<dbReference type="PANTHER" id="PTHR14241">
    <property type="entry name" value="INTERFERON-INDUCED PROTEIN 44"/>
    <property type="match status" value="1"/>
</dbReference>
<dbReference type="PANTHER" id="PTHR14241:SF1">
    <property type="entry name" value="INTERFERON-INDUCED PROTEIN 44-RELATED"/>
    <property type="match status" value="1"/>
</dbReference>
<proteinExistence type="predicted"/>
<sequence length="296" mass="33208">MAFWKSFQKFPQDKPNSKDDQADGVMFDQPWRNINWIKSEIVEELKEFALCNPEVKQLRFLMAGPIGGGKSSFVNSVNSAFQNRVTNIAIMSTTTNTSCTTVYKNYKIKNGTGGTLSFIFTDTMGLEDGQEHGAHPGDLNNALHGNLPECYKFNPLRCLTSQDIGYISKPSLEEKTHCLICVVSGNSISQMSNEVISKLKQVFKEATEIGIPQVVIMTTIDQVCPLVKKDLQNVYKSKKIREKMAVCSDTLSIPMTCIFPVKNYHEETETNDDIDVLLLSALKQIIHFANDFTEEL</sequence>
<dbReference type="OrthoDB" id="25620at2759"/>
<name>A0A8T0AXY1_SILME</name>